<feature type="compositionally biased region" description="Acidic residues" evidence="2">
    <location>
        <begin position="15"/>
        <end position="26"/>
    </location>
</feature>
<feature type="compositionally biased region" description="Basic residues" evidence="2">
    <location>
        <begin position="1"/>
        <end position="11"/>
    </location>
</feature>
<reference evidence="3" key="1">
    <citation type="submission" date="2021-01" db="EMBL/GenBank/DDBJ databases">
        <authorList>
            <person name="Corre E."/>
            <person name="Pelletier E."/>
            <person name="Niang G."/>
            <person name="Scheremetjew M."/>
            <person name="Finn R."/>
            <person name="Kale V."/>
            <person name="Holt S."/>
            <person name="Cochrane G."/>
            <person name="Meng A."/>
            <person name="Brown T."/>
            <person name="Cohen L."/>
        </authorList>
    </citation>
    <scope>NUCLEOTIDE SEQUENCE</scope>
    <source>
        <strain evidence="3">CCMP281</strain>
    </source>
</reference>
<feature type="compositionally biased region" description="Low complexity" evidence="2">
    <location>
        <begin position="53"/>
        <end position="67"/>
    </location>
</feature>
<evidence type="ECO:0000313" key="3">
    <source>
        <dbReference type="EMBL" id="CAE0121037.1"/>
    </source>
</evidence>
<gene>
    <name evidence="3" type="ORF">HERI1096_LOCUS21738</name>
</gene>
<organism evidence="3">
    <name type="scientific">Haptolina ericina</name>
    <dbReference type="NCBI Taxonomy" id="156174"/>
    <lineage>
        <taxon>Eukaryota</taxon>
        <taxon>Haptista</taxon>
        <taxon>Haptophyta</taxon>
        <taxon>Prymnesiophyceae</taxon>
        <taxon>Prymnesiales</taxon>
        <taxon>Prymnesiaceae</taxon>
        <taxon>Haptolina</taxon>
    </lineage>
</organism>
<evidence type="ECO:0000256" key="2">
    <source>
        <dbReference type="SAM" id="MobiDB-lite"/>
    </source>
</evidence>
<dbReference type="AlphaFoldDB" id="A0A7S3B0D5"/>
<dbReference type="EMBL" id="HBHX01039067">
    <property type="protein sequence ID" value="CAE0121037.1"/>
    <property type="molecule type" value="Transcribed_RNA"/>
</dbReference>
<proteinExistence type="predicted"/>
<accession>A0A7S3B0D5</accession>
<protein>
    <submittedName>
        <fullName evidence="3">Uncharacterized protein</fullName>
    </submittedName>
</protein>
<sequence>MLTPKQHRKQRAAADDFEDDVEDDDATQATTQDSRWRAGVNRQAQPEAHEHQVAASQAAGAKRQANAMSKEERNKRAKMHMREVRDAQAAAALAAAAINAALNAVELEAAVNAMEEERHSKANAALEKMLDEKERRVSEDHAAASEVVWVQDSETGRWGLSTRGEIAGCYDLFDFTCDTRQFAGDSAEAHAYFRAVQCEATEERA</sequence>
<evidence type="ECO:0000256" key="1">
    <source>
        <dbReference type="SAM" id="Coils"/>
    </source>
</evidence>
<feature type="coiled-coil region" evidence="1">
    <location>
        <begin position="97"/>
        <end position="136"/>
    </location>
</feature>
<feature type="region of interest" description="Disordered" evidence="2">
    <location>
        <begin position="1"/>
        <end position="77"/>
    </location>
</feature>
<name>A0A7S3B0D5_9EUKA</name>
<keyword evidence="1" id="KW-0175">Coiled coil</keyword>